<evidence type="ECO:0000313" key="2">
    <source>
        <dbReference type="EMBL" id="CAD9287197.1"/>
    </source>
</evidence>
<organism evidence="2">
    <name type="scientific">Grammatophora oceanica</name>
    <dbReference type="NCBI Taxonomy" id="210454"/>
    <lineage>
        <taxon>Eukaryota</taxon>
        <taxon>Sar</taxon>
        <taxon>Stramenopiles</taxon>
        <taxon>Ochrophyta</taxon>
        <taxon>Bacillariophyta</taxon>
        <taxon>Fragilariophyceae</taxon>
        <taxon>Fragilariophycidae</taxon>
        <taxon>Rhabdonematales</taxon>
        <taxon>Grammatophoraceae</taxon>
        <taxon>Grammatophora</taxon>
    </lineage>
</organism>
<sequence length="208" mass="22312">MKLSFFLLLAAELILFTETVLASGGDKQAVRGANDGISLKARHLKGSKAKNKCPRKLSDRVLKGGDGEKAGGKKSSPDCFMYHNDEATCSSTKGCKVCDAGPDVKWCIAKKATCCETTYTADTCPEKVCETETIYPGSAYDPDVHTDVDPDTDCFYCGTVCMTGTCCEPVQDEDLCNSLQNCVWDPTCDGGSPKCIAPGMDCGDPYYD</sequence>
<feature type="signal peptide" evidence="1">
    <location>
        <begin position="1"/>
        <end position="22"/>
    </location>
</feature>
<accession>A0A7S1V3Y2</accession>
<evidence type="ECO:0000256" key="1">
    <source>
        <dbReference type="SAM" id="SignalP"/>
    </source>
</evidence>
<name>A0A7S1V3Y2_9STRA</name>
<keyword evidence="1" id="KW-0732">Signal</keyword>
<protein>
    <submittedName>
        <fullName evidence="2">Uncharacterized protein</fullName>
    </submittedName>
</protein>
<dbReference type="EMBL" id="HBGK01028941">
    <property type="protein sequence ID" value="CAD9287197.1"/>
    <property type="molecule type" value="Transcribed_RNA"/>
</dbReference>
<gene>
    <name evidence="2" type="ORF">GOCE00092_LOCUS15075</name>
</gene>
<reference evidence="2" key="1">
    <citation type="submission" date="2021-01" db="EMBL/GenBank/DDBJ databases">
        <authorList>
            <person name="Corre E."/>
            <person name="Pelletier E."/>
            <person name="Niang G."/>
            <person name="Scheremetjew M."/>
            <person name="Finn R."/>
            <person name="Kale V."/>
            <person name="Holt S."/>
            <person name="Cochrane G."/>
            <person name="Meng A."/>
            <person name="Brown T."/>
            <person name="Cohen L."/>
        </authorList>
    </citation>
    <scope>NUCLEOTIDE SEQUENCE</scope>
    <source>
        <strain evidence="2">CCMP 410</strain>
    </source>
</reference>
<dbReference type="AlphaFoldDB" id="A0A7S1V3Y2"/>
<feature type="chain" id="PRO_5030605915" evidence="1">
    <location>
        <begin position="23"/>
        <end position="208"/>
    </location>
</feature>
<proteinExistence type="predicted"/>